<dbReference type="Pfam" id="PF00141">
    <property type="entry name" value="peroxidase"/>
    <property type="match status" value="1"/>
</dbReference>
<dbReference type="InterPro" id="IPR002016">
    <property type="entry name" value="Haem_peroxidase"/>
</dbReference>
<evidence type="ECO:0000313" key="13">
    <source>
        <dbReference type="Proteomes" id="UP000803844"/>
    </source>
</evidence>
<accession>A0A9P4XZL5</accession>
<dbReference type="AlphaFoldDB" id="A0A9P4XZL5"/>
<dbReference type="SUPFAM" id="SSF48113">
    <property type="entry name" value="Heme-dependent peroxidases"/>
    <property type="match status" value="1"/>
</dbReference>
<evidence type="ECO:0000259" key="11">
    <source>
        <dbReference type="PROSITE" id="PS50873"/>
    </source>
</evidence>
<evidence type="ECO:0000256" key="5">
    <source>
        <dbReference type="ARBA" id="ARBA00022617"/>
    </source>
</evidence>
<dbReference type="PANTHER" id="PTHR31356:SF66">
    <property type="entry name" value="CATALASE-PEROXIDASE"/>
    <property type="match status" value="1"/>
</dbReference>
<dbReference type="EMBL" id="MU032348">
    <property type="protein sequence ID" value="KAF3764259.1"/>
    <property type="molecule type" value="Genomic_DNA"/>
</dbReference>
<dbReference type="PRINTS" id="PR00461">
    <property type="entry name" value="PLPEROXIDASE"/>
</dbReference>
<keyword evidence="6" id="KW-0479">Metal-binding</keyword>
<comment type="catalytic activity">
    <reaction evidence="1">
        <text>2 a phenolic donor + H2O2 = 2 a phenolic radical donor + 2 H2O</text>
        <dbReference type="Rhea" id="RHEA:56136"/>
        <dbReference type="ChEBI" id="CHEBI:15377"/>
        <dbReference type="ChEBI" id="CHEBI:16240"/>
        <dbReference type="ChEBI" id="CHEBI:139520"/>
        <dbReference type="ChEBI" id="CHEBI:139521"/>
        <dbReference type="EC" id="1.11.1.7"/>
    </reaction>
</comment>
<evidence type="ECO:0000256" key="1">
    <source>
        <dbReference type="ARBA" id="ARBA00000189"/>
    </source>
</evidence>
<keyword evidence="8" id="KW-0408">Iron</keyword>
<dbReference type="GO" id="GO:0140825">
    <property type="term" value="F:lactoperoxidase activity"/>
    <property type="evidence" value="ECO:0007669"/>
    <property type="project" value="UniProtKB-EC"/>
</dbReference>
<dbReference type="GeneID" id="63834515"/>
<dbReference type="PANTHER" id="PTHR31356">
    <property type="entry name" value="THYLAKOID LUMENAL 29 KDA PROTEIN, CHLOROPLASTIC-RELATED"/>
    <property type="match status" value="1"/>
</dbReference>
<keyword evidence="13" id="KW-1185">Reference proteome</keyword>
<evidence type="ECO:0000256" key="9">
    <source>
        <dbReference type="RuleBase" id="RU004241"/>
    </source>
</evidence>
<dbReference type="Proteomes" id="UP000803844">
    <property type="component" value="Unassembled WGS sequence"/>
</dbReference>
<evidence type="ECO:0000256" key="8">
    <source>
        <dbReference type="ARBA" id="ARBA00023004"/>
    </source>
</evidence>
<name>A0A9P4XZL5_CRYP1</name>
<evidence type="ECO:0000256" key="2">
    <source>
        <dbReference type="ARBA" id="ARBA00001913"/>
    </source>
</evidence>
<dbReference type="GO" id="GO:0042744">
    <property type="term" value="P:hydrogen peroxide catabolic process"/>
    <property type="evidence" value="ECO:0007669"/>
    <property type="project" value="TreeGrafter"/>
</dbReference>
<dbReference type="PROSITE" id="PS50873">
    <property type="entry name" value="PEROXIDASE_4"/>
    <property type="match status" value="1"/>
</dbReference>
<evidence type="ECO:0000256" key="7">
    <source>
        <dbReference type="ARBA" id="ARBA00023002"/>
    </source>
</evidence>
<evidence type="ECO:0000256" key="6">
    <source>
        <dbReference type="ARBA" id="ARBA00022723"/>
    </source>
</evidence>
<feature type="domain" description="Plant heme peroxidase family profile" evidence="11">
    <location>
        <begin position="54"/>
        <end position="181"/>
    </location>
</feature>
<keyword evidence="4 10" id="KW-0575">Peroxidase</keyword>
<dbReference type="GO" id="GO:0046872">
    <property type="term" value="F:metal ion binding"/>
    <property type="evidence" value="ECO:0007669"/>
    <property type="project" value="UniProtKB-UniRule"/>
</dbReference>
<dbReference type="GO" id="GO:0034599">
    <property type="term" value="P:cellular response to oxidative stress"/>
    <property type="evidence" value="ECO:0007669"/>
    <property type="project" value="InterPro"/>
</dbReference>
<dbReference type="InterPro" id="IPR044831">
    <property type="entry name" value="Ccp1-like"/>
</dbReference>
<dbReference type="PROSITE" id="PS00435">
    <property type="entry name" value="PEROXIDASE_1"/>
    <property type="match status" value="1"/>
</dbReference>
<keyword evidence="5" id="KW-0349">Heme</keyword>
<dbReference type="RefSeq" id="XP_040775220.1">
    <property type="nucleotide sequence ID" value="XM_040917386.1"/>
</dbReference>
<dbReference type="GO" id="GO:0020037">
    <property type="term" value="F:heme binding"/>
    <property type="evidence" value="ECO:0007669"/>
    <property type="project" value="UniProtKB-UniRule"/>
</dbReference>
<evidence type="ECO:0000256" key="10">
    <source>
        <dbReference type="RuleBase" id="RU363051"/>
    </source>
</evidence>
<organism evidence="12 13">
    <name type="scientific">Cryphonectria parasitica (strain ATCC 38755 / EP155)</name>
    <dbReference type="NCBI Taxonomy" id="660469"/>
    <lineage>
        <taxon>Eukaryota</taxon>
        <taxon>Fungi</taxon>
        <taxon>Dikarya</taxon>
        <taxon>Ascomycota</taxon>
        <taxon>Pezizomycotina</taxon>
        <taxon>Sordariomycetes</taxon>
        <taxon>Sordariomycetidae</taxon>
        <taxon>Diaporthales</taxon>
        <taxon>Cryphonectriaceae</taxon>
        <taxon>Cryphonectria-Endothia species complex</taxon>
        <taxon>Cryphonectria</taxon>
    </lineage>
</organism>
<gene>
    <name evidence="12" type="ORF">M406DRAFT_260668</name>
</gene>
<dbReference type="InterPro" id="IPR010255">
    <property type="entry name" value="Haem_peroxidase_sf"/>
</dbReference>
<comment type="cofactor">
    <cofactor evidence="3">
        <name>heme b</name>
        <dbReference type="ChEBI" id="CHEBI:60344"/>
    </cofactor>
</comment>
<dbReference type="InterPro" id="IPR019793">
    <property type="entry name" value="Peroxidases_heam-ligand_BS"/>
</dbReference>
<dbReference type="OrthoDB" id="2113341at2759"/>
<dbReference type="InterPro" id="IPR000823">
    <property type="entry name" value="Peroxidase_pln"/>
</dbReference>
<evidence type="ECO:0000256" key="3">
    <source>
        <dbReference type="ARBA" id="ARBA00001970"/>
    </source>
</evidence>
<dbReference type="PRINTS" id="PR00458">
    <property type="entry name" value="PEROXIDASE"/>
</dbReference>
<proteinExistence type="inferred from homology"/>
<sequence length="237" mass="25889">MAQCHRDGHPGGGPGYGPPCGPPDNYPVCEEVWKYIAKELKHYFIDDHGECTQLAAQAVRLPLHDCFPDGGCDGSIILTDECSRPENWQMLSICGVLYKMYKDYRVGAADLINFAGSIANKACPWGPFIPFYVGRHDNPTPAPEYQMPGAYSNASTLIAEFAARGFSVTDLVALVGAHSVGGDLWRKPFDTTPGVMDSPTYYTEVLVGNAPSILYSDKSLALDPASTDDWQLYARDQ</sequence>
<comment type="cofactor">
    <cofactor evidence="2">
        <name>Ca(2+)</name>
        <dbReference type="ChEBI" id="CHEBI:29108"/>
    </cofactor>
</comment>
<protein>
    <recommendedName>
        <fullName evidence="10">Peroxidase</fullName>
        <ecNumber evidence="10">1.11.1.-</ecNumber>
    </recommendedName>
</protein>
<reference evidence="12" key="1">
    <citation type="journal article" date="2020" name="Phytopathology">
        <title>Genome sequence of the chestnut blight fungus Cryphonectria parasitica EP155: A fundamental resource for an archetypical invasive plant pathogen.</title>
        <authorList>
            <person name="Crouch J.A."/>
            <person name="Dawe A."/>
            <person name="Aerts A."/>
            <person name="Barry K."/>
            <person name="Churchill A.C.L."/>
            <person name="Grimwood J."/>
            <person name="Hillman B."/>
            <person name="Milgroom M.G."/>
            <person name="Pangilinan J."/>
            <person name="Smith M."/>
            <person name="Salamov A."/>
            <person name="Schmutz J."/>
            <person name="Yadav J."/>
            <person name="Grigoriev I.V."/>
            <person name="Nuss D."/>
        </authorList>
    </citation>
    <scope>NUCLEOTIDE SEQUENCE</scope>
    <source>
        <strain evidence="12">EP155</strain>
    </source>
</reference>
<evidence type="ECO:0000313" key="12">
    <source>
        <dbReference type="EMBL" id="KAF3764259.1"/>
    </source>
</evidence>
<evidence type="ECO:0000256" key="4">
    <source>
        <dbReference type="ARBA" id="ARBA00022559"/>
    </source>
</evidence>
<keyword evidence="7 10" id="KW-0560">Oxidoreductase</keyword>
<comment type="caution">
    <text evidence="12">The sequence shown here is derived from an EMBL/GenBank/DDBJ whole genome shotgun (WGS) entry which is preliminary data.</text>
</comment>
<dbReference type="Gene3D" id="1.10.520.10">
    <property type="match status" value="1"/>
</dbReference>
<dbReference type="EC" id="1.11.1.-" evidence="10"/>
<comment type="similarity">
    <text evidence="9">Belongs to the peroxidase family.</text>
</comment>
<dbReference type="Gene3D" id="1.10.420.10">
    <property type="entry name" value="Peroxidase, domain 2"/>
    <property type="match status" value="1"/>
</dbReference>
<dbReference type="GO" id="GO:0000302">
    <property type="term" value="P:response to reactive oxygen species"/>
    <property type="evidence" value="ECO:0007669"/>
    <property type="project" value="TreeGrafter"/>
</dbReference>